<dbReference type="InterPro" id="IPR043142">
    <property type="entry name" value="PapC-like_C_sf"/>
</dbReference>
<dbReference type="InterPro" id="IPR025949">
    <property type="entry name" value="PapC-like_C"/>
</dbReference>
<dbReference type="PANTHER" id="PTHR30451:SF10">
    <property type="entry name" value="OUTER MEMBRANE USHER PROTEIN YFCU-RELATED"/>
    <property type="match status" value="1"/>
</dbReference>
<dbReference type="InterPro" id="IPR042186">
    <property type="entry name" value="FimD_plug_dom"/>
</dbReference>
<keyword evidence="12" id="KW-1185">Reference proteome</keyword>
<dbReference type="SUPFAM" id="SSF141729">
    <property type="entry name" value="FimD N-terminal domain-like"/>
    <property type="match status" value="1"/>
</dbReference>
<evidence type="ECO:0000256" key="5">
    <source>
        <dbReference type="ARBA" id="ARBA00022692"/>
    </source>
</evidence>
<reference evidence="12" key="1">
    <citation type="submission" date="2016-10" db="EMBL/GenBank/DDBJ databases">
        <authorList>
            <person name="Varghese N."/>
            <person name="Submissions S."/>
        </authorList>
    </citation>
    <scope>NUCLEOTIDE SEQUENCE [LARGE SCALE GENOMIC DNA]</scope>
    <source>
        <strain evidence="12">N6PO6</strain>
    </source>
</reference>
<evidence type="ECO:0000256" key="6">
    <source>
        <dbReference type="ARBA" id="ARBA00022729"/>
    </source>
</evidence>
<evidence type="ECO:0000259" key="10">
    <source>
        <dbReference type="Pfam" id="PF13954"/>
    </source>
</evidence>
<dbReference type="Pfam" id="PF13954">
    <property type="entry name" value="PapC_N"/>
    <property type="match status" value="1"/>
</dbReference>
<keyword evidence="5" id="KW-0812">Transmembrane</keyword>
<dbReference type="Gene3D" id="3.10.20.410">
    <property type="match status" value="1"/>
</dbReference>
<evidence type="ECO:0000256" key="1">
    <source>
        <dbReference type="ARBA" id="ARBA00004571"/>
    </source>
</evidence>
<dbReference type="GO" id="GO:0015473">
    <property type="term" value="F:fimbrial usher porin activity"/>
    <property type="evidence" value="ECO:0007669"/>
    <property type="project" value="InterPro"/>
</dbReference>
<dbReference type="GO" id="GO:0009297">
    <property type="term" value="P:pilus assembly"/>
    <property type="evidence" value="ECO:0007669"/>
    <property type="project" value="InterPro"/>
</dbReference>
<evidence type="ECO:0000313" key="12">
    <source>
        <dbReference type="Proteomes" id="UP000242222"/>
    </source>
</evidence>
<dbReference type="Pfam" id="PF00577">
    <property type="entry name" value="Usher"/>
    <property type="match status" value="1"/>
</dbReference>
<dbReference type="Pfam" id="PF13953">
    <property type="entry name" value="PapC_C"/>
    <property type="match status" value="1"/>
</dbReference>
<dbReference type="EMBL" id="FOVC01000010">
    <property type="protein sequence ID" value="SFN55208.1"/>
    <property type="molecule type" value="Genomic_DNA"/>
</dbReference>
<dbReference type="GO" id="GO:0009279">
    <property type="term" value="C:cell outer membrane"/>
    <property type="evidence" value="ECO:0007669"/>
    <property type="project" value="UniProtKB-SubCell"/>
</dbReference>
<keyword evidence="3" id="KW-0813">Transport</keyword>
<dbReference type="PANTHER" id="PTHR30451">
    <property type="entry name" value="OUTER MEMBRANE USHER PROTEIN"/>
    <property type="match status" value="1"/>
</dbReference>
<sequence length="854" mass="93630">MKFVEYLIRNFLLLSKPRRLLVSVLIAMLFFSNEGYASDAKINMNDVQFNTSLLSIKDKNRIDLSDFSQAGYIMPGSYTFAIRINDQQGSLSDESINWVVPDNAPKESVPCLTSALVGKLGLKSGIASHLRWWHHNQCLRLSSLPGMTARGDLAKETLFLEIPLEDMAYQEPGWDPPSRWDNGITGALFDYYVAGQSTTSLSSSGGTNNTLSGNGTVGANWGPWRFRADWQADYDTAQGEKPVHHWVWSRYYAYRALPQIDASLTLGQNSLYSDIFDSFNFTGFSLVSDDDMLPPNLRGYAPEVTGVAKTNARVIISQQGRILEQTQVGAGPFRIDNLSNMISGTLDVRVEEQDGSVKTFTVNTDSVPYLTRPGQMRYKIAAGRPSDDQYHDDGPAFASGELSWGVDNGWSLYGGAIGSEDYNALSLGMGRDLEDFGAISLDATQSYARLPGGSGIRTGGSYRLSYSKDFNATDSEITFAGYRFSERHFMDMQDFLDARAGLLSGRRSKNMYTLSLNQQIPALKLSLYLDYSHQTYWDSPENDRYTFTLAHDFNLGLLQNLSLSFTAYKNNSLGMVDNGMYLSLSMPWGGNGSMSYSGTTAYGENTQQISYYNQMDNNNSYQMSVGETNGVATGSADWEQDTDFTHIDSNVSYQSGSYRTLGLSASGGLTLTSKGAAFSRIDRPGGTRLLIGTDGVAGIPLQGNGADTLTNRFGDAVITDIDSYTPNWVRVDLNKLPANAEVANTEVEATLTAGAIGYRKFNVVSGQKGMVTIRLADGSYPPFGATVEDSHHQDAGIISNEGNVYLSGMHKGERMSVMSEGGVYCTVQLPSLLPAETFQQGLLLPCYVAKKFTH</sequence>
<proteinExistence type="inferred from homology"/>
<keyword evidence="7" id="KW-0472">Membrane</keyword>
<dbReference type="InterPro" id="IPR000015">
    <property type="entry name" value="Fimb_usher"/>
</dbReference>
<gene>
    <name evidence="11" type="ORF">SAMN05216516_11055</name>
</gene>
<dbReference type="STRING" id="1367852.SAMN05216516_11055"/>
<name>A0A1I4ZYB8_9GAMM</name>
<dbReference type="InterPro" id="IPR025885">
    <property type="entry name" value="PapC_N"/>
</dbReference>
<evidence type="ECO:0000313" key="11">
    <source>
        <dbReference type="EMBL" id="SFN55208.1"/>
    </source>
</evidence>
<dbReference type="Proteomes" id="UP000242222">
    <property type="component" value="Unassembled WGS sequence"/>
</dbReference>
<dbReference type="InterPro" id="IPR037224">
    <property type="entry name" value="PapC_N_sf"/>
</dbReference>
<evidence type="ECO:0000256" key="8">
    <source>
        <dbReference type="ARBA" id="ARBA00023237"/>
    </source>
</evidence>
<keyword evidence="4" id="KW-1134">Transmembrane beta strand</keyword>
<organism evidence="11 12">
    <name type="scientific">Izhakiella capsodis</name>
    <dbReference type="NCBI Taxonomy" id="1367852"/>
    <lineage>
        <taxon>Bacteria</taxon>
        <taxon>Pseudomonadati</taxon>
        <taxon>Pseudomonadota</taxon>
        <taxon>Gammaproteobacteria</taxon>
        <taxon>Enterobacterales</taxon>
        <taxon>Erwiniaceae</taxon>
        <taxon>Izhakiella</taxon>
    </lineage>
</organism>
<dbReference type="Gene3D" id="2.60.40.3110">
    <property type="match status" value="1"/>
</dbReference>
<evidence type="ECO:0000259" key="9">
    <source>
        <dbReference type="Pfam" id="PF13953"/>
    </source>
</evidence>
<dbReference type="Gene3D" id="2.60.40.2070">
    <property type="match status" value="1"/>
</dbReference>
<comment type="similarity">
    <text evidence="2">Belongs to the fimbrial export usher family.</text>
</comment>
<evidence type="ECO:0000256" key="2">
    <source>
        <dbReference type="ARBA" id="ARBA00008064"/>
    </source>
</evidence>
<dbReference type="Gene3D" id="2.60.40.2610">
    <property type="entry name" value="Outer membrane usher protein FimD, plug domain"/>
    <property type="match status" value="1"/>
</dbReference>
<keyword evidence="8" id="KW-0998">Cell outer membrane</keyword>
<feature type="domain" description="PapC N-terminal" evidence="10">
    <location>
        <begin position="48"/>
        <end position="193"/>
    </location>
</feature>
<feature type="domain" description="PapC-like C-terminal" evidence="9">
    <location>
        <begin position="770"/>
        <end position="828"/>
    </location>
</feature>
<keyword evidence="6" id="KW-0732">Signal</keyword>
<evidence type="ECO:0000256" key="3">
    <source>
        <dbReference type="ARBA" id="ARBA00022448"/>
    </source>
</evidence>
<accession>A0A1I4ZYB8</accession>
<evidence type="ECO:0000256" key="4">
    <source>
        <dbReference type="ARBA" id="ARBA00022452"/>
    </source>
</evidence>
<protein>
    <submittedName>
        <fullName evidence="11">Outer membrane usher protein FimD/PapC</fullName>
    </submittedName>
</protein>
<dbReference type="AlphaFoldDB" id="A0A1I4ZYB8"/>
<comment type="subcellular location">
    <subcellularLocation>
        <location evidence="1">Cell outer membrane</location>
        <topology evidence="1">Multi-pass membrane protein</topology>
    </subcellularLocation>
</comment>
<evidence type="ECO:0000256" key="7">
    <source>
        <dbReference type="ARBA" id="ARBA00023136"/>
    </source>
</evidence>